<dbReference type="OrthoDB" id="3365698at2759"/>
<dbReference type="EMBL" id="ML213606">
    <property type="protein sequence ID" value="TFK37871.1"/>
    <property type="molecule type" value="Genomic_DNA"/>
</dbReference>
<evidence type="ECO:0008006" key="3">
    <source>
        <dbReference type="Google" id="ProtNLM"/>
    </source>
</evidence>
<dbReference type="Proteomes" id="UP000308652">
    <property type="component" value="Unassembled WGS sequence"/>
</dbReference>
<name>A0A5C3M9P2_9AGAR</name>
<evidence type="ECO:0000313" key="1">
    <source>
        <dbReference type="EMBL" id="TFK37871.1"/>
    </source>
</evidence>
<gene>
    <name evidence="1" type="ORF">BDQ12DRAFT_749736</name>
</gene>
<accession>A0A5C3M9P2</accession>
<sequence>MLQLHLTRGNAQPSEDEQLALKNKLILGKKSLRSVNEEIFHIRSTLQELERQRTQIETFVNHCESVFAPFRVLDTEILEEIFLYATPEIICNGKEQLPPLSQRWRVVSFPTGFHIFLSEYLSNRHIPLNLPLFTRIPDTEMLRGAHIKDMETRGKAVLLDLSDFDLRPRMGLVKRQPFHIRSFKGFESLSQLIRAMEDKLLDGVTVPPPDFWTSLDQPVLVTFSPSENPEEVLLESKAYINFVRN</sequence>
<dbReference type="AlphaFoldDB" id="A0A5C3M9P2"/>
<evidence type="ECO:0000313" key="2">
    <source>
        <dbReference type="Proteomes" id="UP000308652"/>
    </source>
</evidence>
<protein>
    <recommendedName>
        <fullName evidence="3">F-box domain-containing protein</fullName>
    </recommendedName>
</protein>
<organism evidence="1 2">
    <name type="scientific">Crucibulum laeve</name>
    <dbReference type="NCBI Taxonomy" id="68775"/>
    <lineage>
        <taxon>Eukaryota</taxon>
        <taxon>Fungi</taxon>
        <taxon>Dikarya</taxon>
        <taxon>Basidiomycota</taxon>
        <taxon>Agaricomycotina</taxon>
        <taxon>Agaricomycetes</taxon>
        <taxon>Agaricomycetidae</taxon>
        <taxon>Agaricales</taxon>
        <taxon>Agaricineae</taxon>
        <taxon>Nidulariaceae</taxon>
        <taxon>Crucibulum</taxon>
    </lineage>
</organism>
<proteinExistence type="predicted"/>
<keyword evidence="2" id="KW-1185">Reference proteome</keyword>
<reference evidence="1 2" key="1">
    <citation type="journal article" date="2019" name="Nat. Ecol. Evol.">
        <title>Megaphylogeny resolves global patterns of mushroom evolution.</title>
        <authorList>
            <person name="Varga T."/>
            <person name="Krizsan K."/>
            <person name="Foldi C."/>
            <person name="Dima B."/>
            <person name="Sanchez-Garcia M."/>
            <person name="Sanchez-Ramirez S."/>
            <person name="Szollosi G.J."/>
            <person name="Szarkandi J.G."/>
            <person name="Papp V."/>
            <person name="Albert L."/>
            <person name="Andreopoulos W."/>
            <person name="Angelini C."/>
            <person name="Antonin V."/>
            <person name="Barry K.W."/>
            <person name="Bougher N.L."/>
            <person name="Buchanan P."/>
            <person name="Buyck B."/>
            <person name="Bense V."/>
            <person name="Catcheside P."/>
            <person name="Chovatia M."/>
            <person name="Cooper J."/>
            <person name="Damon W."/>
            <person name="Desjardin D."/>
            <person name="Finy P."/>
            <person name="Geml J."/>
            <person name="Haridas S."/>
            <person name="Hughes K."/>
            <person name="Justo A."/>
            <person name="Karasinski D."/>
            <person name="Kautmanova I."/>
            <person name="Kiss B."/>
            <person name="Kocsube S."/>
            <person name="Kotiranta H."/>
            <person name="LaButti K.M."/>
            <person name="Lechner B.E."/>
            <person name="Liimatainen K."/>
            <person name="Lipzen A."/>
            <person name="Lukacs Z."/>
            <person name="Mihaltcheva S."/>
            <person name="Morgado L.N."/>
            <person name="Niskanen T."/>
            <person name="Noordeloos M.E."/>
            <person name="Ohm R.A."/>
            <person name="Ortiz-Santana B."/>
            <person name="Ovrebo C."/>
            <person name="Racz N."/>
            <person name="Riley R."/>
            <person name="Savchenko A."/>
            <person name="Shiryaev A."/>
            <person name="Soop K."/>
            <person name="Spirin V."/>
            <person name="Szebenyi C."/>
            <person name="Tomsovsky M."/>
            <person name="Tulloss R.E."/>
            <person name="Uehling J."/>
            <person name="Grigoriev I.V."/>
            <person name="Vagvolgyi C."/>
            <person name="Papp T."/>
            <person name="Martin F.M."/>
            <person name="Miettinen O."/>
            <person name="Hibbett D.S."/>
            <person name="Nagy L.G."/>
        </authorList>
    </citation>
    <scope>NUCLEOTIDE SEQUENCE [LARGE SCALE GENOMIC DNA]</scope>
    <source>
        <strain evidence="1 2">CBS 166.37</strain>
    </source>
</reference>